<protein>
    <submittedName>
        <fullName evidence="7">Uncharacterized protein</fullName>
    </submittedName>
</protein>
<evidence type="ECO:0000256" key="5">
    <source>
        <dbReference type="ARBA" id="ARBA00023136"/>
    </source>
</evidence>
<feature type="transmembrane region" description="Helical" evidence="6">
    <location>
        <begin position="130"/>
        <end position="155"/>
    </location>
</feature>
<keyword evidence="3 6" id="KW-0812">Transmembrane</keyword>
<sequence>MGEDGVEKKRKQGGFRTMPFILACDICDRFATTGFNANMITYLTKQIHMPMVQASNTITNFSGTSSLTPIIGGIMADSFAGRFWGITVGSILYLFGMITLTVSAVLPSLHPPPCVAAHQQCRKASSGQLFILYISLLFTAIGSGGIRSCVVPFGADQFEFNGPQTTVKKGWNFFNLYFFANGLTSLLALTLMVYIQDNVGWGLGFGIPAVVMGLSVVVFVVGYPLYINVLPGGSPLTRLCQVVVAAFKKRNAVRPDNASLLYQDKELDADLSLNGRLLHTDELKFFDRAAIVTEEDYMMAQGKPNLWRLSTVHRVEELKSLIRLLPIWAMGIILTTSSSHNGTFAIQQAHIMDRHLTNHFQFPAASISIFTVTAMLLGLIIYDRLFVPLVRRLTKHPSGIDYFMRMGIGLTINMLGNVSAALVERKRKDAMNLHGDSISVFWLVPQFAIHGLSEAFYSVGHMEFCYDQAPESMRSSATALFWLSISLGNYLGTALVTIVHNSTKKRVDWLQDDLNKAKLDSYYWLVVILQIFNLGIYLLCAKYYTMKPLEATGDVDAPKITDTKGVKEEVELGATKKNNSV</sequence>
<evidence type="ECO:0000256" key="1">
    <source>
        <dbReference type="ARBA" id="ARBA00004141"/>
    </source>
</evidence>
<reference evidence="7" key="1">
    <citation type="journal article" date="2022" name="Cell">
        <title>Repeat-based holocentromeres influence genome architecture and karyotype evolution.</title>
        <authorList>
            <person name="Hofstatter P.G."/>
            <person name="Thangavel G."/>
            <person name="Lux T."/>
            <person name="Neumann P."/>
            <person name="Vondrak T."/>
            <person name="Novak P."/>
            <person name="Zhang M."/>
            <person name="Costa L."/>
            <person name="Castellani M."/>
            <person name="Scott A."/>
            <person name="Toegelov H."/>
            <person name="Fuchs J."/>
            <person name="Mata-Sucre Y."/>
            <person name="Dias Y."/>
            <person name="Vanzela A.L.L."/>
            <person name="Huettel B."/>
            <person name="Almeida C.C.S."/>
            <person name="Simkova H."/>
            <person name="Souza G."/>
            <person name="Pedrosa-Harand A."/>
            <person name="Macas J."/>
            <person name="Mayer K.F.X."/>
            <person name="Houben A."/>
            <person name="Marques A."/>
        </authorList>
    </citation>
    <scope>NUCLEOTIDE SEQUENCE</scope>
    <source>
        <strain evidence="7">RhyBre1mFocal</strain>
    </source>
</reference>
<organism evidence="7 8">
    <name type="scientific">Rhynchospora breviuscula</name>
    <dbReference type="NCBI Taxonomy" id="2022672"/>
    <lineage>
        <taxon>Eukaryota</taxon>
        <taxon>Viridiplantae</taxon>
        <taxon>Streptophyta</taxon>
        <taxon>Embryophyta</taxon>
        <taxon>Tracheophyta</taxon>
        <taxon>Spermatophyta</taxon>
        <taxon>Magnoliopsida</taxon>
        <taxon>Liliopsida</taxon>
        <taxon>Poales</taxon>
        <taxon>Cyperaceae</taxon>
        <taxon>Cyperoideae</taxon>
        <taxon>Rhynchosporeae</taxon>
        <taxon>Rhynchospora</taxon>
    </lineage>
</organism>
<dbReference type="GO" id="GO:0022857">
    <property type="term" value="F:transmembrane transporter activity"/>
    <property type="evidence" value="ECO:0007669"/>
    <property type="project" value="InterPro"/>
</dbReference>
<feature type="transmembrane region" description="Helical" evidence="6">
    <location>
        <begin position="201"/>
        <end position="226"/>
    </location>
</feature>
<comment type="similarity">
    <text evidence="2">Belongs to the major facilitator superfamily. Proton-dependent oligopeptide transporter (POT/PTR) (TC 2.A.17) family.</text>
</comment>
<evidence type="ECO:0000256" key="3">
    <source>
        <dbReference type="ARBA" id="ARBA00022692"/>
    </source>
</evidence>
<comment type="subcellular location">
    <subcellularLocation>
        <location evidence="1">Membrane</location>
        <topology evidence="1">Multi-pass membrane protein</topology>
    </subcellularLocation>
</comment>
<dbReference type="AlphaFoldDB" id="A0A9Q0CG72"/>
<evidence type="ECO:0000256" key="4">
    <source>
        <dbReference type="ARBA" id="ARBA00022989"/>
    </source>
</evidence>
<feature type="transmembrane region" description="Helical" evidence="6">
    <location>
        <begin position="402"/>
        <end position="423"/>
    </location>
</feature>
<accession>A0A9Q0CG72</accession>
<dbReference type="EMBL" id="JAMQYH010000003">
    <property type="protein sequence ID" value="KAJ1693331.1"/>
    <property type="molecule type" value="Genomic_DNA"/>
</dbReference>
<dbReference type="Proteomes" id="UP001151287">
    <property type="component" value="Unassembled WGS sequence"/>
</dbReference>
<evidence type="ECO:0000313" key="7">
    <source>
        <dbReference type="EMBL" id="KAJ1693331.1"/>
    </source>
</evidence>
<name>A0A9Q0CG72_9POAL</name>
<evidence type="ECO:0000313" key="8">
    <source>
        <dbReference type="Proteomes" id="UP001151287"/>
    </source>
</evidence>
<keyword evidence="8" id="KW-1185">Reference proteome</keyword>
<dbReference type="OrthoDB" id="8904098at2759"/>
<gene>
    <name evidence="7" type="ORF">LUZ63_010029</name>
</gene>
<dbReference type="Gene3D" id="1.20.1250.20">
    <property type="entry name" value="MFS general substrate transporter like domains"/>
    <property type="match status" value="1"/>
</dbReference>
<dbReference type="SUPFAM" id="SSF103473">
    <property type="entry name" value="MFS general substrate transporter"/>
    <property type="match status" value="1"/>
</dbReference>
<dbReference type="PANTHER" id="PTHR11654">
    <property type="entry name" value="OLIGOPEPTIDE TRANSPORTER-RELATED"/>
    <property type="match status" value="1"/>
</dbReference>
<evidence type="ECO:0000256" key="2">
    <source>
        <dbReference type="ARBA" id="ARBA00005982"/>
    </source>
</evidence>
<dbReference type="InterPro" id="IPR036259">
    <property type="entry name" value="MFS_trans_sf"/>
</dbReference>
<proteinExistence type="inferred from homology"/>
<feature type="transmembrane region" description="Helical" evidence="6">
    <location>
        <begin position="176"/>
        <end position="195"/>
    </location>
</feature>
<feature type="transmembrane region" description="Helical" evidence="6">
    <location>
        <begin position="362"/>
        <end position="382"/>
    </location>
</feature>
<comment type="caution">
    <text evidence="7">The sequence shown here is derived from an EMBL/GenBank/DDBJ whole genome shotgun (WGS) entry which is preliminary data.</text>
</comment>
<keyword evidence="5 6" id="KW-0472">Membrane</keyword>
<keyword evidence="4 6" id="KW-1133">Transmembrane helix</keyword>
<dbReference type="InterPro" id="IPR000109">
    <property type="entry name" value="POT_fam"/>
</dbReference>
<dbReference type="Pfam" id="PF00854">
    <property type="entry name" value="PTR2"/>
    <property type="match status" value="1"/>
</dbReference>
<evidence type="ECO:0000256" key="6">
    <source>
        <dbReference type="SAM" id="Phobius"/>
    </source>
</evidence>
<feature type="transmembrane region" description="Helical" evidence="6">
    <location>
        <begin position="83"/>
        <end position="110"/>
    </location>
</feature>
<feature type="transmembrane region" description="Helical" evidence="6">
    <location>
        <begin position="521"/>
        <end position="540"/>
    </location>
</feature>
<dbReference type="GO" id="GO:0016020">
    <property type="term" value="C:membrane"/>
    <property type="evidence" value="ECO:0007669"/>
    <property type="project" value="UniProtKB-SubCell"/>
</dbReference>
<feature type="transmembrane region" description="Helical" evidence="6">
    <location>
        <begin position="480"/>
        <end position="501"/>
    </location>
</feature>